<comment type="cofactor">
    <cofactor evidence="3">
        <name>Co(2+)</name>
        <dbReference type="ChEBI" id="CHEBI:48828"/>
    </cofactor>
</comment>
<evidence type="ECO:0000313" key="10">
    <source>
        <dbReference type="Proteomes" id="UP000231530"/>
    </source>
</evidence>
<dbReference type="GO" id="GO:0046872">
    <property type="term" value="F:metal ion binding"/>
    <property type="evidence" value="ECO:0007669"/>
    <property type="project" value="UniProtKB-KW"/>
</dbReference>
<organism evidence="9 10">
    <name type="scientific">Candidatus Magasanikbacteria bacterium CG10_big_fil_rev_8_21_14_0_10_42_10</name>
    <dbReference type="NCBI Taxonomy" id="1974649"/>
    <lineage>
        <taxon>Bacteria</taxon>
        <taxon>Candidatus Magasanikiibacteriota</taxon>
    </lineage>
</organism>
<comment type="subunit">
    <text evidence="4">Homodimer.</text>
</comment>
<protein>
    <recommendedName>
        <fullName evidence="5">5'-deoxynucleotidase</fullName>
        <ecNumber evidence="5">3.1.3.89</ecNumber>
    </recommendedName>
</protein>
<gene>
    <name evidence="9" type="ORF">COU32_00645</name>
</gene>
<dbReference type="PANTHER" id="PTHR11845">
    <property type="entry name" value="5'-DEOXYNUCLEOTIDASE HDDC2"/>
    <property type="match status" value="1"/>
</dbReference>
<keyword evidence="6" id="KW-0479">Metal-binding</keyword>
<dbReference type="InterPro" id="IPR003607">
    <property type="entry name" value="HD/PDEase_dom"/>
</dbReference>
<proteinExistence type="predicted"/>
<evidence type="ECO:0000256" key="2">
    <source>
        <dbReference type="ARBA" id="ARBA00001936"/>
    </source>
</evidence>
<evidence type="ECO:0000256" key="3">
    <source>
        <dbReference type="ARBA" id="ARBA00001941"/>
    </source>
</evidence>
<dbReference type="Proteomes" id="UP000231530">
    <property type="component" value="Unassembled WGS sequence"/>
</dbReference>
<dbReference type="GO" id="GO:0005737">
    <property type="term" value="C:cytoplasm"/>
    <property type="evidence" value="ECO:0007669"/>
    <property type="project" value="TreeGrafter"/>
</dbReference>
<evidence type="ECO:0000256" key="1">
    <source>
        <dbReference type="ARBA" id="ARBA00001638"/>
    </source>
</evidence>
<sequence length="216" mass="24675">MNTSNFIYHMSVVIPDILTFLHRANELKTVMRYKSSLRERGDTVADHSWRLTLMILVIGTELDIPLNVEHAMKLALLHDLAELKTDDVDAYDVIKENVSRTEKQKNELAAMHDILGDISFGDTIFAWWQEYEDQKTTEAKFVKALDRIEGFLHLDETGTEVYVPEEFHGDYADAAVKAFDDAVHHFPPLAGLLGMIKKELKNKFDALGVEWVEGKI</sequence>
<evidence type="ECO:0000313" key="9">
    <source>
        <dbReference type="EMBL" id="PIR76695.1"/>
    </source>
</evidence>
<dbReference type="SMART" id="SM00471">
    <property type="entry name" value="HDc"/>
    <property type="match status" value="1"/>
</dbReference>
<dbReference type="PANTHER" id="PTHR11845:SF13">
    <property type="entry name" value="5'-DEOXYNUCLEOTIDASE HDDC2"/>
    <property type="match status" value="1"/>
</dbReference>
<comment type="caution">
    <text evidence="9">The sequence shown here is derived from an EMBL/GenBank/DDBJ whole genome shotgun (WGS) entry which is preliminary data.</text>
</comment>
<dbReference type="GO" id="GO:0002953">
    <property type="term" value="F:5'-deoxynucleotidase activity"/>
    <property type="evidence" value="ECO:0007669"/>
    <property type="project" value="UniProtKB-EC"/>
</dbReference>
<feature type="domain" description="HD/PDEase" evidence="8">
    <location>
        <begin position="40"/>
        <end position="160"/>
    </location>
</feature>
<name>A0A2H0TX30_9BACT</name>
<evidence type="ECO:0000256" key="6">
    <source>
        <dbReference type="ARBA" id="ARBA00022723"/>
    </source>
</evidence>
<dbReference type="Pfam" id="PF13023">
    <property type="entry name" value="HD_3"/>
    <property type="match status" value="1"/>
</dbReference>
<reference evidence="10" key="1">
    <citation type="submission" date="2017-09" db="EMBL/GenBank/DDBJ databases">
        <title>Depth-based differentiation of microbial function through sediment-hosted aquifers and enrichment of novel symbionts in the deep terrestrial subsurface.</title>
        <authorList>
            <person name="Probst A.J."/>
            <person name="Ladd B."/>
            <person name="Jarett J.K."/>
            <person name="Geller-Mcgrath D.E."/>
            <person name="Sieber C.M.K."/>
            <person name="Emerson J.B."/>
            <person name="Anantharaman K."/>
            <person name="Thomas B.C."/>
            <person name="Malmstrom R."/>
            <person name="Stieglmeier M."/>
            <person name="Klingl A."/>
            <person name="Woyke T."/>
            <person name="Ryan C.M."/>
            <person name="Banfield J.F."/>
        </authorList>
    </citation>
    <scope>NUCLEOTIDE SEQUENCE [LARGE SCALE GENOMIC DNA]</scope>
</reference>
<evidence type="ECO:0000259" key="8">
    <source>
        <dbReference type="SMART" id="SM00471"/>
    </source>
</evidence>
<dbReference type="EMBL" id="PFBY01000010">
    <property type="protein sequence ID" value="PIR76695.1"/>
    <property type="molecule type" value="Genomic_DNA"/>
</dbReference>
<evidence type="ECO:0000256" key="7">
    <source>
        <dbReference type="ARBA" id="ARBA00022801"/>
    </source>
</evidence>
<dbReference type="Gene3D" id="1.10.3210.10">
    <property type="entry name" value="Hypothetical protein af1432"/>
    <property type="match status" value="1"/>
</dbReference>
<evidence type="ECO:0000256" key="5">
    <source>
        <dbReference type="ARBA" id="ARBA00012964"/>
    </source>
</evidence>
<dbReference type="EC" id="3.1.3.89" evidence="5"/>
<dbReference type="InterPro" id="IPR039356">
    <property type="entry name" value="YfbR/HDDC2"/>
</dbReference>
<dbReference type="AlphaFoldDB" id="A0A2H0TX30"/>
<dbReference type="InterPro" id="IPR006674">
    <property type="entry name" value="HD_domain"/>
</dbReference>
<evidence type="ECO:0000256" key="4">
    <source>
        <dbReference type="ARBA" id="ARBA00011738"/>
    </source>
</evidence>
<accession>A0A2H0TX30</accession>
<comment type="cofactor">
    <cofactor evidence="2">
        <name>Mn(2+)</name>
        <dbReference type="ChEBI" id="CHEBI:29035"/>
    </cofactor>
</comment>
<dbReference type="SUPFAM" id="SSF109604">
    <property type="entry name" value="HD-domain/PDEase-like"/>
    <property type="match status" value="1"/>
</dbReference>
<comment type="catalytic activity">
    <reaction evidence="1">
        <text>a 2'-deoxyribonucleoside 5'-phosphate + H2O = a 2'-deoxyribonucleoside + phosphate</text>
        <dbReference type="Rhea" id="RHEA:36167"/>
        <dbReference type="ChEBI" id="CHEBI:15377"/>
        <dbReference type="ChEBI" id="CHEBI:18274"/>
        <dbReference type="ChEBI" id="CHEBI:43474"/>
        <dbReference type="ChEBI" id="CHEBI:65317"/>
        <dbReference type="EC" id="3.1.3.89"/>
    </reaction>
</comment>
<keyword evidence="7" id="KW-0378">Hydrolase</keyword>